<reference evidence="1" key="2">
    <citation type="submission" date="2021-01" db="EMBL/GenBank/DDBJ databases">
        <authorList>
            <person name="Schikora-Tamarit M.A."/>
        </authorList>
    </citation>
    <scope>NUCLEOTIDE SEQUENCE</scope>
    <source>
        <strain evidence="1">CBS2887</strain>
    </source>
</reference>
<keyword evidence="2" id="KW-1185">Reference proteome</keyword>
<reference evidence="1" key="1">
    <citation type="journal article" date="2021" name="Open Biol.">
        <title>Shared evolutionary footprints suggest mitochondrial oxidative damage underlies multiple complex I losses in fungi.</title>
        <authorList>
            <person name="Schikora-Tamarit M.A."/>
            <person name="Marcet-Houben M."/>
            <person name="Nosek J."/>
            <person name="Gabaldon T."/>
        </authorList>
    </citation>
    <scope>NUCLEOTIDE SEQUENCE</scope>
    <source>
        <strain evidence="1">CBS2887</strain>
    </source>
</reference>
<dbReference type="EMBL" id="JAEUBG010005157">
    <property type="protein sequence ID" value="KAH3677582.1"/>
    <property type="molecule type" value="Genomic_DNA"/>
</dbReference>
<dbReference type="AlphaFoldDB" id="A0A9P8PSL9"/>
<gene>
    <name evidence="1" type="ORF">WICPIJ_008942</name>
</gene>
<evidence type="ECO:0000313" key="2">
    <source>
        <dbReference type="Proteomes" id="UP000774326"/>
    </source>
</evidence>
<accession>A0A9P8PSL9</accession>
<evidence type="ECO:0000313" key="1">
    <source>
        <dbReference type="EMBL" id="KAH3677582.1"/>
    </source>
</evidence>
<comment type="caution">
    <text evidence="1">The sequence shown here is derived from an EMBL/GenBank/DDBJ whole genome shotgun (WGS) entry which is preliminary data.</text>
</comment>
<sequence>MAHNKFLHSVQEALKIIENIPIDSHLSLEFAHEPYNPNIYQTMQLLPLIEGVFEESKISSFHIDVFKQYCKFNRLTKARDGYQGIFEVFADVKLQYLRGTKHLRFDIAELVCDLSIPDNKTNGQKVEPMRLLAWFEKSGQSDFKHKCLNASNGLIRSVNMVCSNDLLLEEARDEPVTITGEQLKELNKKMLEISISLQKFEETPRSSDIVKALEKSFQVIRYRPAWSIEYVIRNLIFLKDLCNCEERPKEIERIWMQVMTLS</sequence>
<proteinExistence type="predicted"/>
<name>A0A9P8PSL9_WICPI</name>
<organism evidence="1 2">
    <name type="scientific">Wickerhamomyces pijperi</name>
    <name type="common">Yeast</name>
    <name type="synonym">Pichia pijperi</name>
    <dbReference type="NCBI Taxonomy" id="599730"/>
    <lineage>
        <taxon>Eukaryota</taxon>
        <taxon>Fungi</taxon>
        <taxon>Dikarya</taxon>
        <taxon>Ascomycota</taxon>
        <taxon>Saccharomycotina</taxon>
        <taxon>Saccharomycetes</taxon>
        <taxon>Phaffomycetales</taxon>
        <taxon>Wickerhamomycetaceae</taxon>
        <taxon>Wickerhamomyces</taxon>
    </lineage>
</organism>
<protein>
    <submittedName>
        <fullName evidence="1">Uncharacterized protein</fullName>
    </submittedName>
</protein>
<dbReference type="Proteomes" id="UP000774326">
    <property type="component" value="Unassembled WGS sequence"/>
</dbReference>